<evidence type="ECO:0000313" key="2">
    <source>
        <dbReference type="EMBL" id="MBC6000129.1"/>
    </source>
</evidence>
<dbReference type="Pfam" id="PF16593">
    <property type="entry name" value="Cas9-BH"/>
    <property type="match status" value="1"/>
</dbReference>
<dbReference type="GO" id="GO:0003676">
    <property type="term" value="F:nucleic acid binding"/>
    <property type="evidence" value="ECO:0007669"/>
    <property type="project" value="InterPro"/>
</dbReference>
<sequence>MEKYYLGLDIGTNSVGWAVTDPSYRLERFHKKDMWGIRLFEQADTAADRRTKRTNRRRLQRRHQRIQLLQELFAEEMAKVDDTFFLRLNESKLHLEDKSVQEKYPLFIEKGYTDIDFYQEYPTIYHLRKDLMESDQPHDIRLVYLAIHHLLKYRGCLLYTSPSPRDG</sequence>
<dbReference type="InterPro" id="IPR036397">
    <property type="entry name" value="RNaseH_sf"/>
</dbReference>
<keyword evidence="2" id="KW-0540">Nuclease</keyword>
<reference evidence="2" key="1">
    <citation type="submission" date="2020-08" db="EMBL/GenBank/DDBJ databases">
        <authorList>
            <person name="Liu C."/>
            <person name="Sun Q."/>
        </authorList>
    </citation>
    <scope>NUCLEOTIDE SEQUENCE</scope>
    <source>
        <strain evidence="2">BX16</strain>
    </source>
</reference>
<comment type="caution">
    <text evidence="2">The sequence shown here is derived from an EMBL/GenBank/DDBJ whole genome shotgun (WGS) entry which is preliminary data.</text>
</comment>
<dbReference type="NCBIfam" id="TIGR01865">
    <property type="entry name" value="cas_Csn1"/>
    <property type="match status" value="1"/>
</dbReference>
<dbReference type="GO" id="GO:0004519">
    <property type="term" value="F:endonuclease activity"/>
    <property type="evidence" value="ECO:0007669"/>
    <property type="project" value="UniProtKB-KW"/>
</dbReference>
<keyword evidence="2" id="KW-0378">Hydrolase</keyword>
<keyword evidence="3" id="KW-1185">Reference proteome</keyword>
<gene>
    <name evidence="2" type="primary">cas9</name>
    <name evidence="2" type="ORF">H8876_08970</name>
</gene>
<dbReference type="AlphaFoldDB" id="A0A923SMA2"/>
<evidence type="ECO:0000259" key="1">
    <source>
        <dbReference type="Pfam" id="PF16593"/>
    </source>
</evidence>
<protein>
    <submittedName>
        <fullName evidence="2">Type II CRISPR RNA-guided endonuclease Cas9</fullName>
    </submittedName>
</protein>
<proteinExistence type="predicted"/>
<dbReference type="Gene3D" id="3.30.420.10">
    <property type="entry name" value="Ribonuclease H-like superfamily/Ribonuclease H"/>
    <property type="match status" value="1"/>
</dbReference>
<dbReference type="EMBL" id="JACRWC010000108">
    <property type="protein sequence ID" value="MBC6000129.1"/>
    <property type="molecule type" value="Genomic_DNA"/>
</dbReference>
<dbReference type="RefSeq" id="WP_249287462.1">
    <property type="nucleotide sequence ID" value="NZ_JACRWC010000108.1"/>
</dbReference>
<feature type="non-terminal residue" evidence="2">
    <location>
        <position position="167"/>
    </location>
</feature>
<feature type="domain" description="CRISPR-associated endonuclease Cas9 bridge helix" evidence="1">
    <location>
        <begin position="49"/>
        <end position="81"/>
    </location>
</feature>
<evidence type="ECO:0000313" key="3">
    <source>
        <dbReference type="Proteomes" id="UP000644115"/>
    </source>
</evidence>
<dbReference type="InterPro" id="IPR028629">
    <property type="entry name" value="Cas9"/>
</dbReference>
<dbReference type="InterPro" id="IPR032239">
    <property type="entry name" value="Cas9-BH"/>
</dbReference>
<name>A0A923SMA2_9FIRM</name>
<dbReference type="Proteomes" id="UP000644115">
    <property type="component" value="Unassembled WGS sequence"/>
</dbReference>
<organism evidence="2 3">
    <name type="scientific">Lentihominibacter faecis</name>
    <dbReference type="NCBI Taxonomy" id="2764712"/>
    <lineage>
        <taxon>Bacteria</taxon>
        <taxon>Bacillati</taxon>
        <taxon>Bacillota</taxon>
        <taxon>Clostridia</taxon>
        <taxon>Peptostreptococcales</taxon>
        <taxon>Anaerovoracaceae</taxon>
        <taxon>Lentihominibacter</taxon>
    </lineage>
</organism>
<keyword evidence="2" id="KW-0255">Endonuclease</keyword>
<accession>A0A923SMA2</accession>